<dbReference type="STRING" id="1416801.SAMN05192553_10719"/>
<dbReference type="GO" id="GO:0005198">
    <property type="term" value="F:structural molecule activity"/>
    <property type="evidence" value="ECO:0007669"/>
    <property type="project" value="InterPro"/>
</dbReference>
<reference evidence="2" key="1">
    <citation type="submission" date="2016-10" db="EMBL/GenBank/DDBJ databases">
        <authorList>
            <person name="Varghese N."/>
            <person name="Submissions S."/>
        </authorList>
    </citation>
    <scope>NUCLEOTIDE SEQUENCE [LARGE SCALE GENOMIC DNA]</scope>
    <source>
        <strain evidence="2">IBRC-M 10761</strain>
    </source>
</reference>
<dbReference type="EMBL" id="FNZH01000007">
    <property type="protein sequence ID" value="SEJ64515.1"/>
    <property type="molecule type" value="Genomic_DNA"/>
</dbReference>
<dbReference type="NCBIfam" id="TIGR02241">
    <property type="entry name" value="conserved hypothetical phage tail region protein"/>
    <property type="match status" value="1"/>
</dbReference>
<evidence type="ECO:0000313" key="2">
    <source>
        <dbReference type="Proteomes" id="UP000199403"/>
    </source>
</evidence>
<evidence type="ECO:0000313" key="1">
    <source>
        <dbReference type="EMBL" id="SEJ64515.1"/>
    </source>
</evidence>
<dbReference type="AlphaFoldDB" id="A0A1H7AU00"/>
<protein>
    <submittedName>
        <fullName evidence="1">Conserved hypothetical phage tail region protein</fullName>
    </submittedName>
</protein>
<organism evidence="1 2">
    <name type="scientific">Cyclobacterium xiamenense</name>
    <dbReference type="NCBI Taxonomy" id="1297121"/>
    <lineage>
        <taxon>Bacteria</taxon>
        <taxon>Pseudomonadati</taxon>
        <taxon>Bacteroidota</taxon>
        <taxon>Cytophagia</taxon>
        <taxon>Cytophagales</taxon>
        <taxon>Cyclobacteriaceae</taxon>
        <taxon>Cyclobacterium</taxon>
    </lineage>
</organism>
<accession>A0A1H7AU00</accession>
<gene>
    <name evidence="1" type="ORF">SAMN05192553_10719</name>
</gene>
<dbReference type="InterPro" id="IPR011747">
    <property type="entry name" value="CHP02241"/>
</dbReference>
<keyword evidence="2" id="KW-1185">Reference proteome</keyword>
<sequence>MEEDVQDTIWPMPKFYFTVTFDSLEKAVVFQEVTGLDTETDIIDYRHGDFSVIKMPGIGRIGTVTLRKGIFQSDTHFYAWYNAIRMNTIKRETVSIRLLDENGHPSMTWNLQNAWPTKITGTDLKSEGNEIAVESMELAHEGLTIVNG</sequence>
<dbReference type="RefSeq" id="WP_092177387.1">
    <property type="nucleotide sequence ID" value="NZ_FNZH01000007.1"/>
</dbReference>
<dbReference type="Pfam" id="PF06841">
    <property type="entry name" value="Phage_T4_gp19"/>
    <property type="match status" value="1"/>
</dbReference>
<dbReference type="InterPro" id="IPR010667">
    <property type="entry name" value="Phage_T4_Gp19"/>
</dbReference>
<dbReference type="PANTHER" id="PTHR38009">
    <property type="entry name" value="CONSERVED HYPOTHETICAL PHAGE TAIL PROTEIN"/>
    <property type="match status" value="1"/>
</dbReference>
<proteinExistence type="predicted"/>
<dbReference type="OrthoDB" id="73314at2"/>
<dbReference type="Proteomes" id="UP000199403">
    <property type="component" value="Unassembled WGS sequence"/>
</dbReference>
<name>A0A1H7AU00_9BACT</name>
<dbReference type="PANTHER" id="PTHR38009:SF1">
    <property type="entry name" value="CONSERVED HYPOTHETICAL PHAGE TAIL PROTEIN"/>
    <property type="match status" value="1"/>
</dbReference>